<dbReference type="RefSeq" id="YP_009820452.1">
    <property type="nucleotide sequence ID" value="NC_048166.1"/>
</dbReference>
<reference evidence="1" key="1">
    <citation type="submission" date="2019-01" db="EMBL/GenBank/DDBJ databases">
        <authorList>
            <person name="Hylling O."/>
            <person name="Carstens A.B."/>
            <person name="Hansen L.H."/>
        </authorList>
    </citation>
    <scope>NUCLEOTIDE SEQUENCE [LARGE SCALE GENOMIC DNA]</scope>
</reference>
<organism evidence="1 2">
    <name type="scientific">Pseudomonas phage Lana</name>
    <dbReference type="NCBI Taxonomy" id="2530172"/>
    <lineage>
        <taxon>Viruses</taxon>
        <taxon>Duplodnaviria</taxon>
        <taxon>Heunggongvirae</taxon>
        <taxon>Uroviricota</taxon>
        <taxon>Caudoviricetes</taxon>
        <taxon>Lanavirus</taxon>
        <taxon>Lanavirus lana</taxon>
    </lineage>
</organism>
<evidence type="ECO:0000313" key="2">
    <source>
        <dbReference type="Proteomes" id="UP000293575"/>
    </source>
</evidence>
<keyword evidence="2" id="KW-1185">Reference proteome</keyword>
<accession>A0A481W7P9</accession>
<sequence>MNRNKAPIHTEDQILNAARTVYQIVKLLKLTRQQYLDMMGSDVFRKVDEDLSQDDFRLLQAFARGVQQTYLTILLTEHCEFVYFNEGVRLTVKEAIQKGPDARVGAVCGHQWLDSEFDFTEFVATEPDPWIS</sequence>
<dbReference type="GeneID" id="55011888"/>
<protein>
    <submittedName>
        <fullName evidence="1">Uncharacterized protein</fullName>
    </submittedName>
</protein>
<dbReference type="KEGG" id="vg:55011888"/>
<evidence type="ECO:0000313" key="1">
    <source>
        <dbReference type="EMBL" id="QBJ04452.1"/>
    </source>
</evidence>
<name>A0A481W7P9_9CAUD</name>
<proteinExistence type="predicted"/>
<dbReference type="Proteomes" id="UP000293575">
    <property type="component" value="Segment"/>
</dbReference>
<dbReference type="EMBL" id="MK473373">
    <property type="protein sequence ID" value="QBJ04452.1"/>
    <property type="molecule type" value="Genomic_DNA"/>
</dbReference>